<proteinExistence type="predicted"/>
<comment type="caution">
    <text evidence="6">The sequence shown here is derived from an EMBL/GenBank/DDBJ whole genome shotgun (WGS) entry which is preliminary data.</text>
</comment>
<feature type="transmembrane region" description="Helical" evidence="5">
    <location>
        <begin position="12"/>
        <end position="36"/>
    </location>
</feature>
<dbReference type="InterPro" id="IPR004031">
    <property type="entry name" value="PMP22/EMP/MP20/Claudin"/>
</dbReference>
<dbReference type="GO" id="GO:0005886">
    <property type="term" value="C:plasma membrane"/>
    <property type="evidence" value="ECO:0007669"/>
    <property type="project" value="TreeGrafter"/>
</dbReference>
<dbReference type="InterPro" id="IPR050579">
    <property type="entry name" value="PMP-22/EMP/MP20-like"/>
</dbReference>
<evidence type="ECO:0000256" key="1">
    <source>
        <dbReference type="ARBA" id="ARBA00004141"/>
    </source>
</evidence>
<reference evidence="6" key="3">
    <citation type="submission" date="2023-05" db="EMBL/GenBank/DDBJ databases">
        <authorList>
            <person name="Smith C.H."/>
        </authorList>
    </citation>
    <scope>NUCLEOTIDE SEQUENCE</scope>
    <source>
        <strain evidence="6">CHS0354</strain>
        <tissue evidence="6">Mantle</tissue>
    </source>
</reference>
<name>A0AAE0VV94_9BIVA</name>
<keyword evidence="7" id="KW-1185">Reference proteome</keyword>
<accession>A0AAE0VV94</accession>
<dbReference type="Pfam" id="PF00822">
    <property type="entry name" value="PMP22_Claudin"/>
    <property type="match status" value="1"/>
</dbReference>
<protein>
    <submittedName>
        <fullName evidence="6">Uncharacterized protein</fullName>
    </submittedName>
</protein>
<organism evidence="6 7">
    <name type="scientific">Potamilus streckersoni</name>
    <dbReference type="NCBI Taxonomy" id="2493646"/>
    <lineage>
        <taxon>Eukaryota</taxon>
        <taxon>Metazoa</taxon>
        <taxon>Spiralia</taxon>
        <taxon>Lophotrochozoa</taxon>
        <taxon>Mollusca</taxon>
        <taxon>Bivalvia</taxon>
        <taxon>Autobranchia</taxon>
        <taxon>Heteroconchia</taxon>
        <taxon>Palaeoheterodonta</taxon>
        <taxon>Unionida</taxon>
        <taxon>Unionoidea</taxon>
        <taxon>Unionidae</taxon>
        <taxon>Ambleminae</taxon>
        <taxon>Lampsilini</taxon>
        <taxon>Potamilus</taxon>
    </lineage>
</organism>
<gene>
    <name evidence="6" type="ORF">CHS0354_027225</name>
</gene>
<feature type="transmembrane region" description="Helical" evidence="5">
    <location>
        <begin position="85"/>
        <end position="107"/>
    </location>
</feature>
<feature type="transmembrane region" description="Helical" evidence="5">
    <location>
        <begin position="114"/>
        <end position="137"/>
    </location>
</feature>
<comment type="subcellular location">
    <subcellularLocation>
        <location evidence="1">Membrane</location>
        <topology evidence="1">Multi-pass membrane protein</topology>
    </subcellularLocation>
</comment>
<evidence type="ECO:0000313" key="6">
    <source>
        <dbReference type="EMBL" id="KAK3590295.1"/>
    </source>
</evidence>
<keyword evidence="4 5" id="KW-0472">Membrane</keyword>
<keyword evidence="2 5" id="KW-0812">Transmembrane</keyword>
<evidence type="ECO:0000256" key="2">
    <source>
        <dbReference type="ARBA" id="ARBA00022692"/>
    </source>
</evidence>
<dbReference type="Proteomes" id="UP001195483">
    <property type="component" value="Unassembled WGS sequence"/>
</dbReference>
<evidence type="ECO:0000256" key="3">
    <source>
        <dbReference type="ARBA" id="ARBA00022989"/>
    </source>
</evidence>
<dbReference type="AlphaFoldDB" id="A0AAE0VV94"/>
<evidence type="ECO:0000256" key="5">
    <source>
        <dbReference type="SAM" id="Phobius"/>
    </source>
</evidence>
<keyword evidence="3 5" id="KW-1133">Transmembrane helix</keyword>
<dbReference type="Gene3D" id="1.20.140.150">
    <property type="match status" value="1"/>
</dbReference>
<reference evidence="6" key="2">
    <citation type="journal article" date="2021" name="Genome Biol. Evol.">
        <title>Developing a high-quality reference genome for a parasitic bivalve with doubly uniparental inheritance (Bivalvia: Unionida).</title>
        <authorList>
            <person name="Smith C.H."/>
        </authorList>
    </citation>
    <scope>NUCLEOTIDE SEQUENCE</scope>
    <source>
        <strain evidence="6">CHS0354</strain>
        <tissue evidence="6">Mantle</tissue>
    </source>
</reference>
<dbReference type="EMBL" id="JAEAOA010001635">
    <property type="protein sequence ID" value="KAK3590295.1"/>
    <property type="molecule type" value="Genomic_DNA"/>
</dbReference>
<dbReference type="PANTHER" id="PTHR10671:SF108">
    <property type="entry name" value="CLAUDIN FAMILY PROTEIN-RELATED"/>
    <property type="match status" value="1"/>
</dbReference>
<reference evidence="6" key="1">
    <citation type="journal article" date="2021" name="Genome Biol. Evol.">
        <title>A High-Quality Reference Genome for a Parasitic Bivalve with Doubly Uniparental Inheritance (Bivalvia: Unionida).</title>
        <authorList>
            <person name="Smith C.H."/>
        </authorList>
    </citation>
    <scope>NUCLEOTIDE SEQUENCE</scope>
    <source>
        <strain evidence="6">CHS0354</strain>
    </source>
</reference>
<dbReference type="PANTHER" id="PTHR10671">
    <property type="entry name" value="EPITHELIAL MEMBRANE PROTEIN-RELATED"/>
    <property type="match status" value="1"/>
</dbReference>
<evidence type="ECO:0000256" key="4">
    <source>
        <dbReference type="ARBA" id="ARBA00023136"/>
    </source>
</evidence>
<evidence type="ECO:0000313" key="7">
    <source>
        <dbReference type="Proteomes" id="UP001195483"/>
    </source>
</evidence>
<sequence length="179" mass="19838">MGFGDTSMVCKIMLILLILCFIIALIGSATPFWWYLKVDNIIGEKNTFYGGLWESCIETGFTKSCENIKDYGHSAFLDWFRAVRALSIMSLLYFLAALVAIIVFMFFMSERKAVYQFAAFLSFVGAFCALIAFAVYARHSSGDLKEYSASFALTIISFILGLMISVLGILDNLGVVGGK</sequence>
<feature type="transmembrane region" description="Helical" evidence="5">
    <location>
        <begin position="149"/>
        <end position="170"/>
    </location>
</feature>